<keyword evidence="2" id="KW-0812">Transmembrane</keyword>
<dbReference type="Gene3D" id="3.30.1450.10">
    <property type="match status" value="2"/>
</dbReference>
<keyword evidence="4" id="KW-1185">Reference proteome</keyword>
<dbReference type="EMBL" id="BAAACG010000001">
    <property type="protein sequence ID" value="GAA0731786.1"/>
    <property type="molecule type" value="Genomic_DNA"/>
</dbReference>
<keyword evidence="2" id="KW-1133">Transmembrane helix</keyword>
<keyword evidence="1" id="KW-0732">Signal</keyword>
<sequence>MSQKLNKPLYKKFWFWIIIFLIIGGIVGGMRNTNKESSKTSTKNSNIEVKKDTRKITYEKFSEVKIGTTYDDIKKILGKGKEATSSEISGIKTIVYSWRNADGSNVDVTVQNGKVVGKGQAGLSLKSSNVNMDKYNKIKTGMNYNSVKQILGQGQLISTSSMQGISTSIYSWINSDGSNITVTFQNGKFASKTQFELK</sequence>
<keyword evidence="2" id="KW-0472">Membrane</keyword>
<evidence type="ECO:0000313" key="3">
    <source>
        <dbReference type="EMBL" id="GAA0731786.1"/>
    </source>
</evidence>
<dbReference type="InterPro" id="IPR037873">
    <property type="entry name" value="BamE-like"/>
</dbReference>
<evidence type="ECO:0000256" key="2">
    <source>
        <dbReference type="SAM" id="Phobius"/>
    </source>
</evidence>
<evidence type="ECO:0000313" key="4">
    <source>
        <dbReference type="Proteomes" id="UP001501510"/>
    </source>
</evidence>
<name>A0ABP3UIV8_9CLOT</name>
<evidence type="ECO:0000256" key="1">
    <source>
        <dbReference type="ARBA" id="ARBA00022729"/>
    </source>
</evidence>
<proteinExistence type="predicted"/>
<protein>
    <submittedName>
        <fullName evidence="3">DUF3862 domain-containing protein</fullName>
    </submittedName>
</protein>
<dbReference type="InterPro" id="IPR024418">
    <property type="entry name" value="DUF3862"/>
</dbReference>
<dbReference type="Proteomes" id="UP001501510">
    <property type="component" value="Unassembled WGS sequence"/>
</dbReference>
<dbReference type="Pfam" id="PF12978">
    <property type="entry name" value="DUF3862"/>
    <property type="match status" value="1"/>
</dbReference>
<dbReference type="SUPFAM" id="SSF55648">
    <property type="entry name" value="beta-lactamase-inhibitor protein, BLIP"/>
    <property type="match status" value="1"/>
</dbReference>
<accession>A0ABP3UIV8</accession>
<gene>
    <name evidence="3" type="ORF">GCM10008906_00640</name>
</gene>
<feature type="transmembrane region" description="Helical" evidence="2">
    <location>
        <begin position="13"/>
        <end position="30"/>
    </location>
</feature>
<comment type="caution">
    <text evidence="3">The sequence shown here is derived from an EMBL/GenBank/DDBJ whole genome shotgun (WGS) entry which is preliminary data.</text>
</comment>
<dbReference type="RefSeq" id="WP_343757671.1">
    <property type="nucleotide sequence ID" value="NZ_BAAACG010000001.1"/>
</dbReference>
<organism evidence="3 4">
    <name type="scientific">Clostridium oceanicum</name>
    <dbReference type="NCBI Taxonomy" id="1543"/>
    <lineage>
        <taxon>Bacteria</taxon>
        <taxon>Bacillati</taxon>
        <taxon>Bacillota</taxon>
        <taxon>Clostridia</taxon>
        <taxon>Eubacteriales</taxon>
        <taxon>Clostridiaceae</taxon>
        <taxon>Clostridium</taxon>
    </lineage>
</organism>
<dbReference type="InterPro" id="IPR024221">
    <property type="entry name" value="BLIP_dom_sf"/>
</dbReference>
<reference evidence="4" key="1">
    <citation type="journal article" date="2019" name="Int. J. Syst. Evol. Microbiol.">
        <title>The Global Catalogue of Microorganisms (GCM) 10K type strain sequencing project: providing services to taxonomists for standard genome sequencing and annotation.</title>
        <authorList>
            <consortium name="The Broad Institute Genomics Platform"/>
            <consortium name="The Broad Institute Genome Sequencing Center for Infectious Disease"/>
            <person name="Wu L."/>
            <person name="Ma J."/>
        </authorList>
    </citation>
    <scope>NUCLEOTIDE SEQUENCE [LARGE SCALE GENOMIC DNA]</scope>
    <source>
        <strain evidence="4">JCM 1407</strain>
    </source>
</reference>